<dbReference type="GO" id="GO:0046872">
    <property type="term" value="F:metal ion binding"/>
    <property type="evidence" value="ECO:0007669"/>
    <property type="project" value="UniProtKB-KW"/>
</dbReference>
<sequence>MMRSYHFRAMNTAIEVVLGSERDEPELELRIKQGFARSEQRFSRFLAESELSWLNREAGKRCFISEAMLDVLSLSQHYMEVTEGAFNIFILRSLQLAGYDRSFEKLPQVARATGTAGLEIPPVQHVRLKLDPVMKSVQIPADVAMDLGGIVKSWTAAQIASSLRKWWAMPQGLVNAGGDVAVWGGAAPDEPWRIGISHPFGLPPEEEAVAELMTGAVATSSTLRRRWQGAEGWRHHLIDPRTMRPSEASVVQCTVAGSNLQDCEVWAKVLCLRGLEEGAALLKKNAPDLEALLYTKCGDSYLIQASSPKLELAWHGLKGVKTG</sequence>
<evidence type="ECO:0000256" key="3">
    <source>
        <dbReference type="ARBA" id="ARBA00016337"/>
    </source>
</evidence>
<evidence type="ECO:0000256" key="8">
    <source>
        <dbReference type="ARBA" id="ARBA00022842"/>
    </source>
</evidence>
<evidence type="ECO:0000256" key="4">
    <source>
        <dbReference type="ARBA" id="ARBA00022630"/>
    </source>
</evidence>
<keyword evidence="6" id="KW-0479">Metal-binding</keyword>
<evidence type="ECO:0000256" key="6">
    <source>
        <dbReference type="ARBA" id="ARBA00022723"/>
    </source>
</evidence>
<comment type="caution">
    <text evidence="11">The sequence shown here is derived from an EMBL/GenBank/DDBJ whole genome shotgun (WGS) entry which is preliminary data.</text>
</comment>
<keyword evidence="4" id="KW-0285">Flavoprotein</keyword>
<dbReference type="PANTHER" id="PTHR30040">
    <property type="entry name" value="THIAMINE BIOSYNTHESIS LIPOPROTEIN APBE"/>
    <property type="match status" value="1"/>
</dbReference>
<comment type="cofactor">
    <cofactor evidence="1">
        <name>Mg(2+)</name>
        <dbReference type="ChEBI" id="CHEBI:18420"/>
    </cofactor>
</comment>
<reference evidence="11 12" key="1">
    <citation type="submission" date="2018-12" db="EMBL/GenBank/DDBJ databases">
        <title>Bacillus ochoae sp. nov., Paenibacillus whitsoniae sp. nov., Paenibacillus spiritus sp. nov. Isolated from the Mars Exploration Rover during spacecraft assembly.</title>
        <authorList>
            <person name="Seuylemezian A."/>
            <person name="Vaishampayan P."/>
        </authorList>
    </citation>
    <scope>NUCLEOTIDE SEQUENCE [LARGE SCALE GENOMIC DNA]</scope>
    <source>
        <strain evidence="11 12">MER 54</strain>
    </source>
</reference>
<keyword evidence="12" id="KW-1185">Reference proteome</keyword>
<dbReference type="InterPro" id="IPR003374">
    <property type="entry name" value="ApbE-like_sf"/>
</dbReference>
<dbReference type="AlphaFoldDB" id="A0A3S0CBN0"/>
<keyword evidence="5 11" id="KW-0808">Transferase</keyword>
<dbReference type="RefSeq" id="WP_126141625.1">
    <property type="nucleotide sequence ID" value="NZ_RXHU01000034.1"/>
</dbReference>
<evidence type="ECO:0000256" key="9">
    <source>
        <dbReference type="ARBA" id="ARBA00031306"/>
    </source>
</evidence>
<comment type="catalytic activity">
    <reaction evidence="10">
        <text>L-threonyl-[protein] + FAD = FMN-L-threonyl-[protein] + AMP + H(+)</text>
        <dbReference type="Rhea" id="RHEA:36847"/>
        <dbReference type="Rhea" id="RHEA-COMP:11060"/>
        <dbReference type="Rhea" id="RHEA-COMP:11061"/>
        <dbReference type="ChEBI" id="CHEBI:15378"/>
        <dbReference type="ChEBI" id="CHEBI:30013"/>
        <dbReference type="ChEBI" id="CHEBI:57692"/>
        <dbReference type="ChEBI" id="CHEBI:74257"/>
        <dbReference type="ChEBI" id="CHEBI:456215"/>
        <dbReference type="EC" id="2.7.1.180"/>
    </reaction>
</comment>
<dbReference type="Gene3D" id="3.10.520.10">
    <property type="entry name" value="ApbE-like domains"/>
    <property type="match status" value="1"/>
</dbReference>
<dbReference type="OrthoDB" id="9778595at2"/>
<evidence type="ECO:0000256" key="10">
    <source>
        <dbReference type="ARBA" id="ARBA00048540"/>
    </source>
</evidence>
<protein>
    <recommendedName>
        <fullName evidence="3">FAD:protein FMN transferase</fullName>
        <ecNumber evidence="2">2.7.1.180</ecNumber>
    </recommendedName>
    <alternativeName>
        <fullName evidence="9">Flavin transferase</fullName>
    </alternativeName>
</protein>
<evidence type="ECO:0000256" key="2">
    <source>
        <dbReference type="ARBA" id="ARBA00011955"/>
    </source>
</evidence>
<dbReference type="Proteomes" id="UP000276128">
    <property type="component" value="Unassembled WGS sequence"/>
</dbReference>
<dbReference type="SUPFAM" id="SSF143631">
    <property type="entry name" value="ApbE-like"/>
    <property type="match status" value="1"/>
</dbReference>
<evidence type="ECO:0000256" key="7">
    <source>
        <dbReference type="ARBA" id="ARBA00022827"/>
    </source>
</evidence>
<dbReference type="InterPro" id="IPR024932">
    <property type="entry name" value="ApbE"/>
</dbReference>
<keyword evidence="8" id="KW-0460">Magnesium</keyword>
<keyword evidence="7" id="KW-0274">FAD</keyword>
<evidence type="ECO:0000313" key="11">
    <source>
        <dbReference type="EMBL" id="RTE09261.1"/>
    </source>
</evidence>
<gene>
    <name evidence="11" type="ORF">EJQ19_12830</name>
</gene>
<evidence type="ECO:0000313" key="12">
    <source>
        <dbReference type="Proteomes" id="UP000276128"/>
    </source>
</evidence>
<proteinExistence type="predicted"/>
<accession>A0A3S0CBN0</accession>
<evidence type="ECO:0000256" key="5">
    <source>
        <dbReference type="ARBA" id="ARBA00022679"/>
    </source>
</evidence>
<name>A0A3S0CBN0_9BACL</name>
<dbReference type="EC" id="2.7.1.180" evidence="2"/>
<dbReference type="Pfam" id="PF02424">
    <property type="entry name" value="ApbE"/>
    <property type="match status" value="1"/>
</dbReference>
<dbReference type="GO" id="GO:0016740">
    <property type="term" value="F:transferase activity"/>
    <property type="evidence" value="ECO:0007669"/>
    <property type="project" value="UniProtKB-KW"/>
</dbReference>
<dbReference type="EMBL" id="RXHU01000034">
    <property type="protein sequence ID" value="RTE09261.1"/>
    <property type="molecule type" value="Genomic_DNA"/>
</dbReference>
<dbReference type="PANTHER" id="PTHR30040:SF2">
    <property type="entry name" value="FAD:PROTEIN FMN TRANSFERASE"/>
    <property type="match status" value="1"/>
</dbReference>
<organism evidence="11 12">
    <name type="scientific">Paenibacillus whitsoniae</name>
    <dbReference type="NCBI Taxonomy" id="2496558"/>
    <lineage>
        <taxon>Bacteria</taxon>
        <taxon>Bacillati</taxon>
        <taxon>Bacillota</taxon>
        <taxon>Bacilli</taxon>
        <taxon>Bacillales</taxon>
        <taxon>Paenibacillaceae</taxon>
        <taxon>Paenibacillus</taxon>
    </lineage>
</organism>
<evidence type="ECO:0000256" key="1">
    <source>
        <dbReference type="ARBA" id="ARBA00001946"/>
    </source>
</evidence>